<keyword evidence="4" id="KW-1185">Reference proteome</keyword>
<keyword evidence="3" id="KW-0238">DNA-binding</keyword>
<dbReference type="GO" id="GO:0003677">
    <property type="term" value="F:DNA binding"/>
    <property type="evidence" value="ECO:0007669"/>
    <property type="project" value="UniProtKB-KW"/>
</dbReference>
<dbReference type="Gene3D" id="1.10.150.690">
    <property type="entry name" value="DUF2063"/>
    <property type="match status" value="1"/>
</dbReference>
<dbReference type="EMBL" id="JACXLD010000002">
    <property type="protein sequence ID" value="MBD2858496.1"/>
    <property type="molecule type" value="Genomic_DNA"/>
</dbReference>
<dbReference type="InterPro" id="IPR054098">
    <property type="entry name" value="NGO1945-like_C"/>
</dbReference>
<dbReference type="Pfam" id="PF22106">
    <property type="entry name" value="NGO1945_C"/>
    <property type="match status" value="1"/>
</dbReference>
<name>A0A927GVB6_9GAMM</name>
<reference evidence="3" key="1">
    <citation type="submission" date="2020-09" db="EMBL/GenBank/DDBJ databases">
        <authorList>
            <person name="Yoon J.-W."/>
        </authorList>
    </citation>
    <scope>NUCLEOTIDE SEQUENCE</scope>
    <source>
        <strain evidence="3">KMU-158</strain>
    </source>
</reference>
<organism evidence="3 4">
    <name type="scientific">Spongiibacter pelagi</name>
    <dbReference type="NCBI Taxonomy" id="2760804"/>
    <lineage>
        <taxon>Bacteria</taxon>
        <taxon>Pseudomonadati</taxon>
        <taxon>Pseudomonadota</taxon>
        <taxon>Gammaproteobacteria</taxon>
        <taxon>Cellvibrionales</taxon>
        <taxon>Spongiibacteraceae</taxon>
        <taxon>Spongiibacter</taxon>
    </lineage>
</organism>
<dbReference type="InterPro" id="IPR044922">
    <property type="entry name" value="DUF2063_N_sf"/>
</dbReference>
<dbReference type="InterPro" id="IPR018640">
    <property type="entry name" value="DUF2063"/>
</dbReference>
<gene>
    <name evidence="3" type="ORF">IB286_05680</name>
</gene>
<evidence type="ECO:0000259" key="2">
    <source>
        <dbReference type="Pfam" id="PF22106"/>
    </source>
</evidence>
<evidence type="ECO:0000259" key="1">
    <source>
        <dbReference type="Pfam" id="PF09836"/>
    </source>
</evidence>
<evidence type="ECO:0000313" key="3">
    <source>
        <dbReference type="EMBL" id="MBD2858496.1"/>
    </source>
</evidence>
<accession>A0A927GVB6</accession>
<dbReference type="Gene3D" id="3.90.930.50">
    <property type="match status" value="1"/>
</dbReference>
<feature type="domain" description="NGO1945-like C-terminal" evidence="2">
    <location>
        <begin position="144"/>
        <end position="243"/>
    </location>
</feature>
<dbReference type="AlphaFoldDB" id="A0A927GVB6"/>
<comment type="caution">
    <text evidence="3">The sequence shown here is derived from an EMBL/GenBank/DDBJ whole genome shotgun (WGS) entry which is preliminary data.</text>
</comment>
<protein>
    <submittedName>
        <fullName evidence="3">DNA-binding domain-containing protein</fullName>
    </submittedName>
</protein>
<evidence type="ECO:0000313" key="4">
    <source>
        <dbReference type="Proteomes" id="UP000610558"/>
    </source>
</evidence>
<dbReference type="RefSeq" id="WP_190763369.1">
    <property type="nucleotide sequence ID" value="NZ_JACXLD010000002.1"/>
</dbReference>
<sequence length="255" mass="30087">MESFQLRQQQLSRAIRNPDIDSPEGIEARRLKIYQDLFFNNFYDFLSQAFPVCRRVLGDSQWRSLVRQFMRDHPCRSPYFLSIAETFLEFLDQSQAHLSVPDFFNELAHYEWVELALDVSDAEFETEKPELHEKAIFDANLILSPLAYSLAYRFPVQQIGADFQPEMPPAEATFLVVYRNRDEQVKFMAINQFTALLLREFEVREFEPAQERTAGQLLEDFCDRHGQSWSAISSFALDLLHQLYRNDILLLDRQR</sequence>
<feature type="domain" description="Putative DNA-binding" evidence="1">
    <location>
        <begin position="8"/>
        <end position="91"/>
    </location>
</feature>
<proteinExistence type="predicted"/>
<dbReference type="Proteomes" id="UP000610558">
    <property type="component" value="Unassembled WGS sequence"/>
</dbReference>
<dbReference type="Pfam" id="PF09836">
    <property type="entry name" value="DUF2063"/>
    <property type="match status" value="1"/>
</dbReference>